<dbReference type="RefSeq" id="WP_377258684.1">
    <property type="nucleotide sequence ID" value="NZ_JBHLUH010000073.1"/>
</dbReference>
<evidence type="ECO:0008006" key="3">
    <source>
        <dbReference type="Google" id="ProtNLM"/>
    </source>
</evidence>
<gene>
    <name evidence="1" type="ORF">ACFFIA_33220</name>
</gene>
<protein>
    <recommendedName>
        <fullName evidence="3">Bacterial EndoU nuclease domain-containing protein</fullName>
    </recommendedName>
</protein>
<accession>A0ABV6MDB2</accession>
<keyword evidence="2" id="KW-1185">Reference proteome</keyword>
<sequence length="133" mass="14443">MASIDIDDTTDQYLEFAANVGGVTKGQIVAQLVAAARTRAKPPLESKESDQNAVAIHVDYDGHRTRAQFVPGPGRIEITDGPLAGMTFRTPSEAARAVVGHYKPTVSPHRNGWVFWIITANGEPLQSIRHSRP</sequence>
<evidence type="ECO:0000313" key="1">
    <source>
        <dbReference type="EMBL" id="MFC0532499.1"/>
    </source>
</evidence>
<name>A0ABV6MDB2_9ACTN</name>
<comment type="caution">
    <text evidence="1">The sequence shown here is derived from an EMBL/GenBank/DDBJ whole genome shotgun (WGS) entry which is preliminary data.</text>
</comment>
<dbReference type="EMBL" id="JBHLUH010000073">
    <property type="protein sequence ID" value="MFC0532499.1"/>
    <property type="molecule type" value="Genomic_DNA"/>
</dbReference>
<dbReference type="Proteomes" id="UP001589867">
    <property type="component" value="Unassembled WGS sequence"/>
</dbReference>
<reference evidence="1 2" key="1">
    <citation type="submission" date="2024-09" db="EMBL/GenBank/DDBJ databases">
        <authorList>
            <person name="Sun Q."/>
            <person name="Mori K."/>
        </authorList>
    </citation>
    <scope>NUCLEOTIDE SEQUENCE [LARGE SCALE GENOMIC DNA]</scope>
    <source>
        <strain evidence="1 2">TBRC 3947</strain>
    </source>
</reference>
<organism evidence="1 2">
    <name type="scientific">Phytohabitans kaempferiae</name>
    <dbReference type="NCBI Taxonomy" id="1620943"/>
    <lineage>
        <taxon>Bacteria</taxon>
        <taxon>Bacillati</taxon>
        <taxon>Actinomycetota</taxon>
        <taxon>Actinomycetes</taxon>
        <taxon>Micromonosporales</taxon>
        <taxon>Micromonosporaceae</taxon>
    </lineage>
</organism>
<evidence type="ECO:0000313" key="2">
    <source>
        <dbReference type="Proteomes" id="UP001589867"/>
    </source>
</evidence>
<proteinExistence type="predicted"/>